<name>A0A8E2EVH7_9PEZI</name>
<keyword evidence="2" id="KW-1185">Reference proteome</keyword>
<evidence type="ECO:0008006" key="3">
    <source>
        <dbReference type="Google" id="ProtNLM"/>
    </source>
</evidence>
<accession>A0A8E2EVH7</accession>
<dbReference type="EMBL" id="KV750247">
    <property type="protein sequence ID" value="OCL05619.1"/>
    <property type="molecule type" value="Genomic_DNA"/>
</dbReference>
<dbReference type="InterPro" id="IPR029032">
    <property type="entry name" value="AhpD-like"/>
</dbReference>
<dbReference type="OrthoDB" id="5537330at2759"/>
<evidence type="ECO:0000313" key="2">
    <source>
        <dbReference type="Proteomes" id="UP000250140"/>
    </source>
</evidence>
<dbReference type="PANTHER" id="PTHR28180:SF5">
    <property type="entry name" value="DNA POLYMERASE ALPHA SUBUNIT B"/>
    <property type="match status" value="1"/>
</dbReference>
<reference evidence="1 2" key="1">
    <citation type="journal article" date="2016" name="Nat. Commun.">
        <title>Ectomycorrhizal ecology is imprinted in the genome of the dominant symbiotic fungus Cenococcum geophilum.</title>
        <authorList>
            <consortium name="DOE Joint Genome Institute"/>
            <person name="Peter M."/>
            <person name="Kohler A."/>
            <person name="Ohm R.A."/>
            <person name="Kuo A."/>
            <person name="Krutzmann J."/>
            <person name="Morin E."/>
            <person name="Arend M."/>
            <person name="Barry K.W."/>
            <person name="Binder M."/>
            <person name="Choi C."/>
            <person name="Clum A."/>
            <person name="Copeland A."/>
            <person name="Grisel N."/>
            <person name="Haridas S."/>
            <person name="Kipfer T."/>
            <person name="LaButti K."/>
            <person name="Lindquist E."/>
            <person name="Lipzen A."/>
            <person name="Maire R."/>
            <person name="Meier B."/>
            <person name="Mihaltcheva S."/>
            <person name="Molinier V."/>
            <person name="Murat C."/>
            <person name="Poggeler S."/>
            <person name="Quandt C.A."/>
            <person name="Sperisen C."/>
            <person name="Tritt A."/>
            <person name="Tisserant E."/>
            <person name="Crous P.W."/>
            <person name="Henrissat B."/>
            <person name="Nehls U."/>
            <person name="Egli S."/>
            <person name="Spatafora J.W."/>
            <person name="Grigoriev I.V."/>
            <person name="Martin F.M."/>
        </authorList>
    </citation>
    <scope>NUCLEOTIDE SEQUENCE [LARGE SCALE GENOMIC DNA]</scope>
    <source>
        <strain evidence="1 2">CBS 207.34</strain>
    </source>
</reference>
<dbReference type="Gene3D" id="1.20.1290.10">
    <property type="entry name" value="AhpD-like"/>
    <property type="match status" value="1"/>
</dbReference>
<organism evidence="1 2">
    <name type="scientific">Glonium stellatum</name>
    <dbReference type="NCBI Taxonomy" id="574774"/>
    <lineage>
        <taxon>Eukaryota</taxon>
        <taxon>Fungi</taxon>
        <taxon>Dikarya</taxon>
        <taxon>Ascomycota</taxon>
        <taxon>Pezizomycotina</taxon>
        <taxon>Dothideomycetes</taxon>
        <taxon>Pleosporomycetidae</taxon>
        <taxon>Gloniales</taxon>
        <taxon>Gloniaceae</taxon>
        <taxon>Glonium</taxon>
    </lineage>
</organism>
<gene>
    <name evidence="1" type="ORF">AOQ84DRAFT_432968</name>
</gene>
<dbReference type="InterPro" id="IPR052999">
    <property type="entry name" value="PTS1_Protein"/>
</dbReference>
<evidence type="ECO:0000313" key="1">
    <source>
        <dbReference type="EMBL" id="OCL05619.1"/>
    </source>
</evidence>
<dbReference type="Proteomes" id="UP000250140">
    <property type="component" value="Unassembled WGS sequence"/>
</dbReference>
<dbReference type="PANTHER" id="PTHR28180">
    <property type="entry name" value="CONSERVED MITOCHONDRIAL PROTEIN-RELATED"/>
    <property type="match status" value="1"/>
</dbReference>
<dbReference type="SUPFAM" id="SSF69118">
    <property type="entry name" value="AhpD-like"/>
    <property type="match status" value="1"/>
</dbReference>
<dbReference type="AlphaFoldDB" id="A0A8E2EVH7"/>
<sequence length="237" mass="27037">MAEISSEVLSLFRSVQETFPSKSLGDGRWFLVALAALTGGGKPELAADLYLYLIQEQERSNPESRQVLTRRLREALVKCVSIIGVCRPLEAIFCIDKVQRPVDKDYSFSRENWKCDEANYERGTAWLHRIYSHNIGPIDEKFQAHKDFGWISRNITYGLYLSDHTILNDIETELVVLAGIMIQNLHHETAWHLRGSRRVGMSSEDVEAVQQCIEVVAKFANINLDKIPHVADIEHEV</sequence>
<proteinExistence type="predicted"/>
<protein>
    <recommendedName>
        <fullName evidence="3">Carboxymuconolactone decarboxylase-like domain-containing protein</fullName>
    </recommendedName>
</protein>